<reference evidence="1 2" key="1">
    <citation type="submission" date="2020-02" db="EMBL/GenBank/DDBJ databases">
        <authorList>
            <person name="Ferguson B K."/>
        </authorList>
    </citation>
    <scope>NUCLEOTIDE SEQUENCE [LARGE SCALE GENOMIC DNA]</scope>
</reference>
<dbReference type="Proteomes" id="UP000479000">
    <property type="component" value="Unassembled WGS sequence"/>
</dbReference>
<evidence type="ECO:0000313" key="1">
    <source>
        <dbReference type="EMBL" id="CAA9997455.1"/>
    </source>
</evidence>
<evidence type="ECO:0000313" key="2">
    <source>
        <dbReference type="Proteomes" id="UP000479000"/>
    </source>
</evidence>
<organism evidence="1 2">
    <name type="scientific">Nesidiocoris tenuis</name>
    <dbReference type="NCBI Taxonomy" id="355587"/>
    <lineage>
        <taxon>Eukaryota</taxon>
        <taxon>Metazoa</taxon>
        <taxon>Ecdysozoa</taxon>
        <taxon>Arthropoda</taxon>
        <taxon>Hexapoda</taxon>
        <taxon>Insecta</taxon>
        <taxon>Pterygota</taxon>
        <taxon>Neoptera</taxon>
        <taxon>Paraneoptera</taxon>
        <taxon>Hemiptera</taxon>
        <taxon>Heteroptera</taxon>
        <taxon>Panheteroptera</taxon>
        <taxon>Cimicomorpha</taxon>
        <taxon>Miridae</taxon>
        <taxon>Dicyphina</taxon>
        <taxon>Nesidiocoris</taxon>
    </lineage>
</organism>
<name>A0A6H5G5Q0_9HEMI</name>
<proteinExistence type="predicted"/>
<dbReference type="EMBL" id="CADCXU010005823">
    <property type="protein sequence ID" value="CAA9997455.1"/>
    <property type="molecule type" value="Genomic_DNA"/>
</dbReference>
<accession>A0A6H5G5Q0</accession>
<dbReference type="AlphaFoldDB" id="A0A6H5G5Q0"/>
<gene>
    <name evidence="1" type="ORF">NTEN_LOCUS3757</name>
</gene>
<feature type="non-terminal residue" evidence="1">
    <location>
        <position position="50"/>
    </location>
</feature>
<sequence length="50" mass="5562">MEKEKIDKKVRPGKKSPLLVGSGGGFFRVFSTSSTAEGTRFFRKIGQFSH</sequence>
<protein>
    <submittedName>
        <fullName evidence="1">Uncharacterized protein</fullName>
    </submittedName>
</protein>
<keyword evidence="2" id="KW-1185">Reference proteome</keyword>